<feature type="signal peptide" evidence="1">
    <location>
        <begin position="1"/>
        <end position="23"/>
    </location>
</feature>
<organism evidence="3 4">
    <name type="scientific">Pyricularia oryzae</name>
    <name type="common">Rice blast fungus</name>
    <name type="synonym">Magnaporthe oryzae</name>
    <dbReference type="NCBI Taxonomy" id="318829"/>
    <lineage>
        <taxon>Eukaryota</taxon>
        <taxon>Fungi</taxon>
        <taxon>Dikarya</taxon>
        <taxon>Ascomycota</taxon>
        <taxon>Pezizomycotina</taxon>
        <taxon>Sordariomycetes</taxon>
        <taxon>Sordariomycetidae</taxon>
        <taxon>Magnaporthales</taxon>
        <taxon>Pyriculariaceae</taxon>
        <taxon>Pyricularia</taxon>
    </lineage>
</organism>
<dbReference type="InterPro" id="IPR012334">
    <property type="entry name" value="Pectin_lyas_fold"/>
</dbReference>
<feature type="domain" description="Rhamnogalacturonase A/B/Epimerase-like pectate lyase" evidence="2">
    <location>
        <begin position="64"/>
        <end position="286"/>
    </location>
</feature>
<dbReference type="InterPro" id="IPR051801">
    <property type="entry name" value="GH28_Enzymes"/>
</dbReference>
<dbReference type="EMBL" id="CP034208">
    <property type="protein sequence ID" value="QBZ63087.1"/>
    <property type="molecule type" value="Genomic_DNA"/>
</dbReference>
<dbReference type="CDD" id="cd23668">
    <property type="entry name" value="GH55_beta13glucanase-like"/>
    <property type="match status" value="1"/>
</dbReference>
<dbReference type="AlphaFoldDB" id="A0A4P7NLN5"/>
<dbReference type="Pfam" id="PF12708">
    <property type="entry name" value="Pect-lyase_RHGA_epim"/>
    <property type="match status" value="2"/>
</dbReference>
<gene>
    <name evidence="3" type="ORF">PoMZ_11980</name>
</gene>
<keyword evidence="1" id="KW-0732">Signal</keyword>
<feature type="chain" id="PRO_5020197078" description="Rhamnogalacturonase A/B/Epimerase-like pectate lyase domain-containing protein" evidence="1">
    <location>
        <begin position="24"/>
        <end position="971"/>
    </location>
</feature>
<evidence type="ECO:0000313" key="3">
    <source>
        <dbReference type="EMBL" id="QBZ63087.1"/>
    </source>
</evidence>
<name>A0A4P7NLN5_PYROR</name>
<dbReference type="Proteomes" id="UP000294847">
    <property type="component" value="Chromosome 5"/>
</dbReference>
<dbReference type="PANTHER" id="PTHR31339">
    <property type="entry name" value="PECTIN LYASE-RELATED"/>
    <property type="match status" value="1"/>
</dbReference>
<protein>
    <recommendedName>
        <fullName evidence="2">Rhamnogalacturonase A/B/Epimerase-like pectate lyase domain-containing protein</fullName>
    </recommendedName>
</protein>
<evidence type="ECO:0000313" key="4">
    <source>
        <dbReference type="Proteomes" id="UP000294847"/>
    </source>
</evidence>
<dbReference type="FunFam" id="2.160.20.10:FF:000023">
    <property type="entry name" value="Exo-beta-1,3-glucanase Exg0"/>
    <property type="match status" value="1"/>
</dbReference>
<dbReference type="Gene3D" id="2.160.20.10">
    <property type="entry name" value="Single-stranded right-handed beta-helix, Pectin lyase-like"/>
    <property type="match status" value="2"/>
</dbReference>
<evidence type="ECO:0000256" key="1">
    <source>
        <dbReference type="SAM" id="SignalP"/>
    </source>
</evidence>
<dbReference type="SUPFAM" id="SSF51126">
    <property type="entry name" value="Pectin lyase-like"/>
    <property type="match status" value="2"/>
</dbReference>
<accession>A0A4P7NLN5</accession>
<evidence type="ECO:0000259" key="2">
    <source>
        <dbReference type="Pfam" id="PF12708"/>
    </source>
</evidence>
<feature type="domain" description="Rhamnogalacturonase A/B/Epimerase-like pectate lyase" evidence="2">
    <location>
        <begin position="415"/>
        <end position="480"/>
    </location>
</feature>
<proteinExistence type="predicted"/>
<sequence>MGLKSVFTSLILASGLLSSPALAAPSPQAPAPAPAAPAAAGGWWLGNLQRRGAAAYGEPGYQVFRNVRDFGAKGDGVSDDTVAINTAISQGGRCGQGCNSSTTTPGLVYFPPGTYVVSKPIVAYYYTQMIGDALNPPTLKAAANFEGMAVIDTDPYDETGLNWWVNQNNFFRSTRNFVIDLTGMPADRGAGIHLQVAQTAGMQNVHFKMRTEENTKQIGIFMDNGSGLFMSDLVFEGGEYGAFFGNQQFTTRNMTFRNCKTAIMMNWNWAWTFQDVTIENCGTGIDMSNGDTSQTVGSVLLLDSTIKNTPIGVKTAYNPASPETNGTLILQNVDMTQNVPMAVAEGKSKAQILAGNQVVKSFVQGRSYSDSLSAGKAGQAAQAAVDLPDVLLNKATGKVFTRSKPQYETVPAANFVSVKAAGAKGDGKSDDTAAIQAIFDKATPEQVIFFDHGAYVVSDTIKVPKNIRMTGEIWPYIMATGPKFQDQANPRAVFQVGQPGDVGAVEMSDMMFQTLGSAPGAIMIQWNLKQASQGAAGMWDVHVRIGGSKGTKLEYDNCKKQPNNPGATKATIDNCMGAFMLMHVTEQASVYMENNWFWVADHNLEPFAKTDPDPSQQINIFNGRGVLIESQQGPVWMWGTSSEHNVLYNYQTVNASNVYMALIQTETPYFQGNPEANTPFNVNANFKDPDFAQSCAGKGPGCARAWGLRAVDSKDVFVYGAGLYSFFENYGQSCLATASCQQNMLSLEQSPNVRLFGVSTKASTNMLTADIPDVDRNKTAIIHNGNSPVADTEPVSTINLSSMIASLMGTKTASSTSSAPTSMSIPIVVVPSLGLPPLVAPSLSTAAPVSIISTEASIRSTIALSSTSVSGTTTNMPFEAIATSNVEAVTQPAASTVISSVITSTPVMISTVTPQASSGTTVLTTSTDVGVPTEVAPQPVATPTVSSAVNLPLTLIPTVLPTFADAPACQA</sequence>
<dbReference type="InterPro" id="IPR011050">
    <property type="entry name" value="Pectin_lyase_fold/virulence"/>
</dbReference>
<reference evidence="3 4" key="1">
    <citation type="journal article" date="2019" name="Mol. Biol. Evol.">
        <title>Blast fungal genomes show frequent chromosomal changes, gene gains and losses, and effector gene turnover.</title>
        <authorList>
            <person name="Gomez Luciano L.B."/>
            <person name="Jason Tsai I."/>
            <person name="Chuma I."/>
            <person name="Tosa Y."/>
            <person name="Chen Y.H."/>
            <person name="Li J.Y."/>
            <person name="Li M.Y."/>
            <person name="Jade Lu M.Y."/>
            <person name="Nakayashiki H."/>
            <person name="Li W.H."/>
        </authorList>
    </citation>
    <scope>NUCLEOTIDE SEQUENCE [LARGE SCALE GENOMIC DNA]</scope>
    <source>
        <strain evidence="3">MZ5-1-6</strain>
    </source>
</reference>
<dbReference type="InterPro" id="IPR024535">
    <property type="entry name" value="RHGA/B-epi-like_pectate_lyase"/>
</dbReference>
<dbReference type="PANTHER" id="PTHR31339:SF9">
    <property type="entry name" value="PLASMIN AND FIBRONECTIN-BINDING PROTEIN A"/>
    <property type="match status" value="1"/>
</dbReference>